<dbReference type="Proteomes" id="UP000197050">
    <property type="component" value="Chromosome"/>
</dbReference>
<dbReference type="KEGG" id="bvc:CEP68_02480"/>
<sequence>MSRRPDRRSAEAAAYRRLYRTARWRRTRAEQLSRQPLCETCLSQGRITAATVCNHADRDSKATEEGFFAGPFTSECAPCHDSVIQKQEKRGHIIGCDDAGMPLDPNHHWNR</sequence>
<accession>A0A1Z3U5D4</accession>
<reference evidence="2" key="1">
    <citation type="submission" date="2017-06" db="EMBL/GenBank/DDBJ databases">
        <title>FDA dAtabase for Regulatory Grade micrObial Sequences (FDA-ARGOS): Supporting development and validation of Infectious Disease Dx tests.</title>
        <authorList>
            <person name="Minogue T."/>
            <person name="Wolcott M."/>
            <person name="Wasieloski L."/>
            <person name="Aguilar W."/>
            <person name="Moore D."/>
            <person name="Tallon L."/>
            <person name="Sadzewicz L."/>
            <person name="Sengamalay N."/>
            <person name="Ott S."/>
            <person name="Godinez A."/>
            <person name="Nagaraj S."/>
            <person name="Nadendla S."/>
            <person name="Geyer C."/>
            <person name="Sichtig H."/>
        </authorList>
    </citation>
    <scope>NUCLEOTIDE SEQUENCE [LARGE SCALE GENOMIC DNA]</scope>
    <source>
        <strain evidence="2">FDAARGOS_289</strain>
    </source>
</reference>
<keyword evidence="1" id="KW-0540">Nuclease</keyword>
<proteinExistence type="predicted"/>
<gene>
    <name evidence="1" type="ORF">CEP68_02480</name>
</gene>
<name>A0A1Z3U5D4_BREVE</name>
<keyword evidence="1" id="KW-0378">Hydrolase</keyword>
<keyword evidence="1" id="KW-0255">Endonuclease</keyword>
<evidence type="ECO:0000313" key="2">
    <source>
        <dbReference type="Proteomes" id="UP000197050"/>
    </source>
</evidence>
<dbReference type="AlphaFoldDB" id="A0A1Z3U5D4"/>
<dbReference type="GO" id="GO:0004519">
    <property type="term" value="F:endonuclease activity"/>
    <property type="evidence" value="ECO:0007669"/>
    <property type="project" value="UniProtKB-KW"/>
</dbReference>
<protein>
    <submittedName>
        <fullName evidence="1">HNH endonuclease</fullName>
    </submittedName>
</protein>
<evidence type="ECO:0000313" key="1">
    <source>
        <dbReference type="EMBL" id="ASE38461.1"/>
    </source>
</evidence>
<dbReference type="EMBL" id="CP022048">
    <property type="protein sequence ID" value="ASE38461.1"/>
    <property type="molecule type" value="Genomic_DNA"/>
</dbReference>
<organism evidence="1 2">
    <name type="scientific">Brevundimonas vesicularis</name>
    <name type="common">Pseudomonas vesicularis</name>
    <dbReference type="NCBI Taxonomy" id="41276"/>
    <lineage>
        <taxon>Bacteria</taxon>
        <taxon>Pseudomonadati</taxon>
        <taxon>Pseudomonadota</taxon>
        <taxon>Alphaproteobacteria</taxon>
        <taxon>Caulobacterales</taxon>
        <taxon>Caulobacteraceae</taxon>
        <taxon>Brevundimonas</taxon>
    </lineage>
</organism>